<accession>A0A0H4KD62</accession>
<dbReference type="PANTHER" id="PTHR11410">
    <property type="entry name" value="ATP SYNTHASE SUBUNIT A"/>
    <property type="match status" value="1"/>
</dbReference>
<keyword evidence="13" id="KW-0378">Hydrolase</keyword>
<dbReference type="PANTHER" id="PTHR11410:SF0">
    <property type="entry name" value="ATP SYNTHASE SUBUNIT A"/>
    <property type="match status" value="1"/>
</dbReference>
<dbReference type="FunFam" id="1.20.120.220:FF:000003">
    <property type="entry name" value="ATP synthase subunit a"/>
    <property type="match status" value="1"/>
</dbReference>
<keyword evidence="6" id="KW-0375">Hydrogen ion transport</keyword>
<evidence type="ECO:0000256" key="6">
    <source>
        <dbReference type="ARBA" id="ARBA00022781"/>
    </source>
</evidence>
<keyword evidence="13" id="KW-0496">Mitochondrion</keyword>
<evidence type="ECO:0000313" key="13">
    <source>
        <dbReference type="EMBL" id="AKO90210.1"/>
    </source>
</evidence>
<dbReference type="NCBIfam" id="NF004482">
    <property type="entry name" value="PRK05815.2-4"/>
    <property type="match status" value="1"/>
</dbReference>
<comment type="similarity">
    <text evidence="2">Belongs to the ATPase A chain family.</text>
</comment>
<keyword evidence="10" id="KW-0066">ATP synthesis</keyword>
<evidence type="ECO:0000256" key="3">
    <source>
        <dbReference type="ARBA" id="ARBA00022448"/>
    </source>
</evidence>
<evidence type="ECO:0000256" key="7">
    <source>
        <dbReference type="ARBA" id="ARBA00022989"/>
    </source>
</evidence>
<dbReference type="GO" id="GO:0046933">
    <property type="term" value="F:proton-transporting ATP synthase activity, rotational mechanism"/>
    <property type="evidence" value="ECO:0007669"/>
    <property type="project" value="TreeGrafter"/>
</dbReference>
<name>A0A0H4KD62_PETFI</name>
<geneLocation type="mitochondrion" evidence="13"/>
<dbReference type="InterPro" id="IPR000568">
    <property type="entry name" value="ATP_synth_F0_asu"/>
</dbReference>
<dbReference type="GO" id="GO:0016787">
    <property type="term" value="F:hydrolase activity"/>
    <property type="evidence" value="ECO:0007669"/>
    <property type="project" value="UniProtKB-KW"/>
</dbReference>
<evidence type="ECO:0000256" key="12">
    <source>
        <dbReference type="SAM" id="Phobius"/>
    </source>
</evidence>
<sequence length="244" mass="27074">MFAAYFDQFNIVRLITIQAFLGDWLVTFTNSSMMMVLAVTIFWLLLKGEKLIPSRWQSVMELIYLNIRSVVHDNLGKAGQKYFPFVLCLFLFIVMLNVLGLFPYVFTPTVHIVVTFGLSLSILIGVTLLGFLTFKLNFLSILMPGGAPLVLAPFLVLIETLSYVSRAISLGVRLAANLSAGHLLFAIISGFAFNMLSNGLIVLSVFPMLIMIFITLLEMAVAVIQAYVFCLLTAIYLGDTVALH</sequence>
<reference evidence="13" key="1">
    <citation type="journal article" date="2015" name="Genome Biol. Evol.">
        <title>Cytonuclear Interactions in the Evolution of Animal Mitochondrial tRNA Metabolism.</title>
        <authorList>
            <person name="Pett W."/>
            <person name="Lavrov D.V."/>
        </authorList>
    </citation>
    <scope>NUCLEOTIDE SEQUENCE</scope>
</reference>
<dbReference type="Gene3D" id="1.20.120.220">
    <property type="entry name" value="ATP synthase, F0 complex, subunit A"/>
    <property type="match status" value="1"/>
</dbReference>
<evidence type="ECO:0000256" key="10">
    <source>
        <dbReference type="ARBA" id="ARBA00023310"/>
    </source>
</evidence>
<dbReference type="CDD" id="cd00310">
    <property type="entry name" value="ATP-synt_Fo_a_6"/>
    <property type="match status" value="1"/>
</dbReference>
<dbReference type="InterPro" id="IPR035908">
    <property type="entry name" value="F0_ATP_A_sf"/>
</dbReference>
<proteinExistence type="inferred from homology"/>
<feature type="transmembrane region" description="Helical" evidence="12">
    <location>
        <begin position="24"/>
        <end position="46"/>
    </location>
</feature>
<evidence type="ECO:0000256" key="1">
    <source>
        <dbReference type="ARBA" id="ARBA00004448"/>
    </source>
</evidence>
<keyword evidence="9 12" id="KW-0472">Membrane</keyword>
<feature type="transmembrane region" description="Helical" evidence="12">
    <location>
        <begin position="223"/>
        <end position="243"/>
    </location>
</feature>
<dbReference type="InterPro" id="IPR045083">
    <property type="entry name" value="ATP_synth_F0_asu_bact/mt"/>
</dbReference>
<feature type="transmembrane region" description="Helical" evidence="12">
    <location>
        <begin position="112"/>
        <end position="134"/>
    </location>
</feature>
<keyword evidence="5 12" id="KW-0812">Transmembrane</keyword>
<dbReference type="SUPFAM" id="SSF81336">
    <property type="entry name" value="F1F0 ATP synthase subunit A"/>
    <property type="match status" value="1"/>
</dbReference>
<dbReference type="EMBL" id="KR911863">
    <property type="protein sequence ID" value="AKO90210.1"/>
    <property type="molecule type" value="Genomic_DNA"/>
</dbReference>
<keyword evidence="7 12" id="KW-1133">Transmembrane helix</keyword>
<dbReference type="GO" id="GO:0045259">
    <property type="term" value="C:proton-transporting ATP synthase complex"/>
    <property type="evidence" value="ECO:0007669"/>
    <property type="project" value="UniProtKB-KW"/>
</dbReference>
<dbReference type="NCBIfam" id="TIGR01131">
    <property type="entry name" value="ATP_synt_6_or_A"/>
    <property type="match status" value="1"/>
</dbReference>
<dbReference type="Pfam" id="PF00119">
    <property type="entry name" value="ATP-synt_A"/>
    <property type="match status" value="1"/>
</dbReference>
<organism evidence="13">
    <name type="scientific">Petrosia ficiformis</name>
    <name type="common">Common Mediterranean sponge</name>
    <dbReference type="NCBI Taxonomy" id="68564"/>
    <lineage>
        <taxon>Eukaryota</taxon>
        <taxon>Metazoa</taxon>
        <taxon>Porifera</taxon>
        <taxon>Demospongiae</taxon>
        <taxon>Heteroscleromorpha</taxon>
        <taxon>Haplosclerida</taxon>
        <taxon>Petrosiidae</taxon>
        <taxon>Petrosia</taxon>
    </lineage>
</organism>
<feature type="transmembrane region" description="Helical" evidence="12">
    <location>
        <begin position="82"/>
        <end position="106"/>
    </location>
</feature>
<feature type="transmembrane region" description="Helical" evidence="12">
    <location>
        <begin position="170"/>
        <end position="193"/>
    </location>
</feature>
<comment type="subcellular location">
    <subcellularLocation>
        <location evidence="1 11">Mitochondrion inner membrane</location>
        <topology evidence="1 11">Multi-pass membrane protein</topology>
    </subcellularLocation>
</comment>
<gene>
    <name evidence="13" type="primary">atp6</name>
</gene>
<dbReference type="AlphaFoldDB" id="A0A0H4KD62"/>
<keyword evidence="3" id="KW-0813">Transport</keyword>
<feature type="transmembrane region" description="Helical" evidence="12">
    <location>
        <begin position="200"/>
        <end position="217"/>
    </location>
</feature>
<evidence type="ECO:0000256" key="5">
    <source>
        <dbReference type="ARBA" id="ARBA00022692"/>
    </source>
</evidence>
<dbReference type="HAMAP" id="MF_01393">
    <property type="entry name" value="ATP_synth_a_bact"/>
    <property type="match status" value="1"/>
</dbReference>
<dbReference type="PRINTS" id="PR00123">
    <property type="entry name" value="ATPASEA"/>
</dbReference>
<evidence type="ECO:0000256" key="2">
    <source>
        <dbReference type="ARBA" id="ARBA00006810"/>
    </source>
</evidence>
<dbReference type="InterPro" id="IPR023011">
    <property type="entry name" value="ATP_synth_F0_asu_AS"/>
</dbReference>
<evidence type="ECO:0000256" key="9">
    <source>
        <dbReference type="ARBA" id="ARBA00023136"/>
    </source>
</evidence>
<keyword evidence="4" id="KW-0138">CF(0)</keyword>
<keyword evidence="8" id="KW-0406">Ion transport</keyword>
<evidence type="ECO:0000256" key="8">
    <source>
        <dbReference type="ARBA" id="ARBA00023065"/>
    </source>
</evidence>
<protein>
    <recommendedName>
        <fullName evidence="11">ATP synthase subunit a</fullName>
    </recommendedName>
</protein>
<dbReference type="GO" id="GO:0005743">
    <property type="term" value="C:mitochondrial inner membrane"/>
    <property type="evidence" value="ECO:0007669"/>
    <property type="project" value="UniProtKB-SubCell"/>
</dbReference>
<evidence type="ECO:0000256" key="11">
    <source>
        <dbReference type="RuleBase" id="RU004450"/>
    </source>
</evidence>
<feature type="transmembrane region" description="Helical" evidence="12">
    <location>
        <begin position="141"/>
        <end position="164"/>
    </location>
</feature>
<dbReference type="PROSITE" id="PS00449">
    <property type="entry name" value="ATPASE_A"/>
    <property type="match status" value="1"/>
</dbReference>
<evidence type="ECO:0000256" key="4">
    <source>
        <dbReference type="ARBA" id="ARBA00022547"/>
    </source>
</evidence>